<protein>
    <submittedName>
        <fullName evidence="5">CLM4 protein</fullName>
    </submittedName>
</protein>
<name>A0ABS2YDD9_POLSP</name>
<keyword evidence="6" id="KW-1185">Reference proteome</keyword>
<feature type="non-terminal residue" evidence="5">
    <location>
        <position position="1"/>
    </location>
</feature>
<evidence type="ECO:0000256" key="3">
    <source>
        <dbReference type="ARBA" id="ARBA00023136"/>
    </source>
</evidence>
<feature type="region of interest" description="Disordered" evidence="4">
    <location>
        <begin position="55"/>
        <end position="96"/>
    </location>
</feature>
<dbReference type="InterPro" id="IPR036179">
    <property type="entry name" value="Ig-like_dom_sf"/>
</dbReference>
<dbReference type="Proteomes" id="UP001166093">
    <property type="component" value="Unassembled WGS sequence"/>
</dbReference>
<organism evidence="5 6">
    <name type="scientific">Polyodon spathula</name>
    <name type="common">North American paddlefish</name>
    <name type="synonym">Squalus spathula</name>
    <dbReference type="NCBI Taxonomy" id="7913"/>
    <lineage>
        <taxon>Eukaryota</taxon>
        <taxon>Metazoa</taxon>
        <taxon>Chordata</taxon>
        <taxon>Craniata</taxon>
        <taxon>Vertebrata</taxon>
        <taxon>Euteleostomi</taxon>
        <taxon>Actinopterygii</taxon>
        <taxon>Chondrostei</taxon>
        <taxon>Acipenseriformes</taxon>
        <taxon>Polyodontidae</taxon>
        <taxon>Polyodon</taxon>
    </lineage>
</organism>
<dbReference type="PANTHER" id="PTHR11860:SF111">
    <property type="entry name" value="IMMUNOGLOBULIN SUBTYPE DOMAIN-CONTAINING PROTEIN"/>
    <property type="match status" value="1"/>
</dbReference>
<accession>A0ABS2YDD9</accession>
<proteinExistence type="predicted"/>
<dbReference type="PANTHER" id="PTHR11860">
    <property type="entry name" value="POLYMERIC-IMMUNOGLOBULIN RECEPTOR"/>
    <property type="match status" value="1"/>
</dbReference>
<feature type="compositionally biased region" description="Polar residues" evidence="4">
    <location>
        <begin position="79"/>
        <end position="96"/>
    </location>
</feature>
<dbReference type="InterPro" id="IPR013783">
    <property type="entry name" value="Ig-like_fold"/>
</dbReference>
<dbReference type="EMBL" id="JAAWVQ010131812">
    <property type="protein sequence ID" value="MBN3283933.1"/>
    <property type="molecule type" value="Genomic_DNA"/>
</dbReference>
<dbReference type="InterPro" id="IPR050671">
    <property type="entry name" value="CD300_family_receptors"/>
</dbReference>
<keyword evidence="2" id="KW-0812">Transmembrane</keyword>
<gene>
    <name evidence="5" type="primary">Cd300ld_1</name>
    <name evidence="5" type="ORF">GTO93_0009267</name>
</gene>
<dbReference type="Gene3D" id="2.60.40.10">
    <property type="entry name" value="Immunoglobulins"/>
    <property type="match status" value="1"/>
</dbReference>
<comment type="subcellular location">
    <subcellularLocation>
        <location evidence="1">Membrane</location>
    </subcellularLocation>
</comment>
<evidence type="ECO:0000256" key="4">
    <source>
        <dbReference type="SAM" id="MobiDB-lite"/>
    </source>
</evidence>
<evidence type="ECO:0000313" key="5">
    <source>
        <dbReference type="EMBL" id="MBN3283933.1"/>
    </source>
</evidence>
<evidence type="ECO:0000313" key="6">
    <source>
        <dbReference type="Proteomes" id="UP001166093"/>
    </source>
</evidence>
<dbReference type="SUPFAM" id="SSF48726">
    <property type="entry name" value="Immunoglobulin"/>
    <property type="match status" value="1"/>
</dbReference>
<sequence length="109" mass="11883">MISISDNKTKRVFTVTMRGLREEDEGRYWCGILKPLYDEGTSVYLTVNKGTFKPTAETPTTTIPRTTERAAPATASTAVNISSSPGQTGPTAQRYSPTSILRINLVGEN</sequence>
<feature type="non-terminal residue" evidence="5">
    <location>
        <position position="109"/>
    </location>
</feature>
<evidence type="ECO:0000256" key="1">
    <source>
        <dbReference type="ARBA" id="ARBA00004370"/>
    </source>
</evidence>
<comment type="caution">
    <text evidence="5">The sequence shown here is derived from an EMBL/GenBank/DDBJ whole genome shotgun (WGS) entry which is preliminary data.</text>
</comment>
<evidence type="ECO:0000256" key="2">
    <source>
        <dbReference type="ARBA" id="ARBA00022692"/>
    </source>
</evidence>
<keyword evidence="3" id="KW-0472">Membrane</keyword>
<feature type="compositionally biased region" description="Low complexity" evidence="4">
    <location>
        <begin position="55"/>
        <end position="78"/>
    </location>
</feature>
<reference evidence="5" key="1">
    <citation type="journal article" date="2021" name="Cell">
        <title>Tracing the genetic footprints of vertebrate landing in non-teleost ray-finned fishes.</title>
        <authorList>
            <person name="Bi X."/>
            <person name="Wang K."/>
            <person name="Yang L."/>
            <person name="Pan H."/>
            <person name="Jiang H."/>
            <person name="Wei Q."/>
            <person name="Fang M."/>
            <person name="Yu H."/>
            <person name="Zhu C."/>
            <person name="Cai Y."/>
            <person name="He Y."/>
            <person name="Gan X."/>
            <person name="Zeng H."/>
            <person name="Yu D."/>
            <person name="Zhu Y."/>
            <person name="Jiang H."/>
            <person name="Qiu Q."/>
            <person name="Yang H."/>
            <person name="Zhang Y.E."/>
            <person name="Wang W."/>
            <person name="Zhu M."/>
            <person name="He S."/>
            <person name="Zhang G."/>
        </authorList>
    </citation>
    <scope>NUCLEOTIDE SEQUENCE</scope>
    <source>
        <strain evidence="5">Pddl_001</strain>
    </source>
</reference>